<dbReference type="SMR" id="A0A8I6XNJ8"/>
<proteinExistence type="inferred from homology"/>
<dbReference type="PROSITE" id="PS00375">
    <property type="entry name" value="UDPGT"/>
    <property type="match status" value="1"/>
</dbReference>
<dbReference type="GeneID" id="123440135"/>
<dbReference type="SUPFAM" id="SSF53756">
    <property type="entry name" value="UDP-Glycosyltransferase/glycogen phosphorylase"/>
    <property type="match status" value="1"/>
</dbReference>
<evidence type="ECO:0000256" key="3">
    <source>
        <dbReference type="RuleBase" id="RU003718"/>
    </source>
</evidence>
<evidence type="ECO:0000256" key="4">
    <source>
        <dbReference type="RuleBase" id="RU362057"/>
    </source>
</evidence>
<accession>A0A8I6XNJ8</accession>
<dbReference type="Gramene" id="HORVU.MOREX.r3.3HG0282740.1">
    <property type="protein sequence ID" value="HORVU.MOREX.r3.3HG0282740.1.CDS1"/>
    <property type="gene ID" value="HORVU.MOREX.r3.3HG0282740"/>
</dbReference>
<dbReference type="Pfam" id="PF00201">
    <property type="entry name" value="UDPGT"/>
    <property type="match status" value="1"/>
</dbReference>
<dbReference type="EC" id="2.4.1.-" evidence="4"/>
<reference evidence="6" key="1">
    <citation type="journal article" date="2012" name="Nature">
        <title>A physical, genetic and functional sequence assembly of the barley genome.</title>
        <authorList>
            <consortium name="The International Barley Genome Sequencing Consortium"/>
            <person name="Mayer K.F."/>
            <person name="Waugh R."/>
            <person name="Brown J.W."/>
            <person name="Schulman A."/>
            <person name="Langridge P."/>
            <person name="Platzer M."/>
            <person name="Fincher G.B."/>
            <person name="Muehlbauer G.J."/>
            <person name="Sato K."/>
            <person name="Close T.J."/>
            <person name="Wise R.P."/>
            <person name="Stein N."/>
        </authorList>
    </citation>
    <scope>NUCLEOTIDE SEQUENCE [LARGE SCALE GENOMIC DNA]</scope>
    <source>
        <strain evidence="6">cv. Morex</strain>
    </source>
</reference>
<comment type="similarity">
    <text evidence="1 3">Belongs to the UDP-glycosyltransferase family.</text>
</comment>
<reference evidence="5" key="3">
    <citation type="submission" date="2022-01" db="UniProtKB">
        <authorList>
            <consortium name="EnsemblPlants"/>
        </authorList>
    </citation>
    <scope>IDENTIFICATION</scope>
    <source>
        <strain evidence="5">subsp. vulgare</strain>
    </source>
</reference>
<dbReference type="CDD" id="cd03784">
    <property type="entry name" value="GT1_Gtf-like"/>
    <property type="match status" value="1"/>
</dbReference>
<dbReference type="OMA" id="MERTRNM"/>
<gene>
    <name evidence="5" type="primary">LOC123440135</name>
</gene>
<dbReference type="OrthoDB" id="5835829at2759"/>
<sequence length="479" mass="51907">MDRAGAAITTMPRKLVVLYPSPGMGHLVSMIELGKIIAARGLAVTIVVIDLPHNTGASATGPFLAGVSAANPTISFHRLPHVKLPPVNSNHPEALTFEVARVAIPHLRDFLAATSPAVLVADFFCHVARSVASELGIPVYFFFTSGAEVLALCLHLPVLHAQTTANLKDMGGELVHVPGIPSFPATDSMKPIMDRDDVAYTRFVNVCSDLCQSQGILINTFRSLEPRAVETIVAGRCSPPGLPTPPIYCIGPLIKLVEVGTKCGDECIAWLDTQRKDSVVFLCFGSLGQFSANQIRKVAAGLEASGQRFLWVVKSPPSDDPTKKFDRPSEPDLDALLPEGFLDRTKEKGLVVKSWAPQRDVLMHQAVAVFVTHCGWNSVLESIMAGVPMLAWPLYAEQRVNKVFLEKELGLALAMDGYDKEVVEAEEVAAKVKWMMDSDGGRVIRERTQAAMRQANEAMREGGQSEATLARLVDAWLLA</sequence>
<dbReference type="GO" id="GO:0016757">
    <property type="term" value="F:glycosyltransferase activity"/>
    <property type="evidence" value="ECO:0000318"/>
    <property type="project" value="GO_Central"/>
</dbReference>
<evidence type="ECO:0000256" key="1">
    <source>
        <dbReference type="ARBA" id="ARBA00009995"/>
    </source>
</evidence>
<dbReference type="Gene3D" id="3.40.50.2000">
    <property type="entry name" value="Glycogen Phosphorylase B"/>
    <property type="match status" value="2"/>
</dbReference>
<dbReference type="FunFam" id="3.40.50.2000:FF:000020">
    <property type="entry name" value="Glycosyltransferase"/>
    <property type="match status" value="1"/>
</dbReference>
<dbReference type="KEGG" id="hvg:123440135"/>
<dbReference type="RefSeq" id="XP_044972643.1">
    <property type="nucleotide sequence ID" value="XM_045116708.1"/>
</dbReference>
<protein>
    <recommendedName>
        <fullName evidence="4">Glycosyltransferase</fullName>
        <ecNumber evidence="4">2.4.1.-</ecNumber>
    </recommendedName>
</protein>
<keyword evidence="2 3" id="KW-0808">Transferase</keyword>
<dbReference type="PANTHER" id="PTHR48048:SF84">
    <property type="entry name" value="GLYCOSYLTRANSFERASE"/>
    <property type="match status" value="1"/>
</dbReference>
<keyword evidence="6" id="KW-1185">Reference proteome</keyword>
<dbReference type="EnsemblPlants" id="HORVU.MOREX.r3.3HG0282740.1">
    <property type="protein sequence ID" value="HORVU.MOREX.r3.3HG0282740.1.CDS1"/>
    <property type="gene ID" value="HORVU.MOREX.r3.3HG0282740"/>
</dbReference>
<dbReference type="GO" id="GO:0035251">
    <property type="term" value="F:UDP-glucosyltransferase activity"/>
    <property type="evidence" value="ECO:0007669"/>
    <property type="project" value="InterPro"/>
</dbReference>
<dbReference type="Gramene" id="HORVU.MOREX.r2.3HG0234400.1">
    <property type="protein sequence ID" value="HORVU.MOREX.r2.3HG0234400.1.CDS.1"/>
    <property type="gene ID" value="HORVU.MOREX.r2.3HG0234400"/>
</dbReference>
<dbReference type="AlphaFoldDB" id="A0A8I6XNJ8"/>
<evidence type="ECO:0000313" key="6">
    <source>
        <dbReference type="Proteomes" id="UP000011116"/>
    </source>
</evidence>
<dbReference type="FunFam" id="3.40.50.2000:FF:000095">
    <property type="entry name" value="Glycosyltransferase"/>
    <property type="match status" value="1"/>
</dbReference>
<organism evidence="5 6">
    <name type="scientific">Hordeum vulgare subsp. vulgare</name>
    <name type="common">Domesticated barley</name>
    <dbReference type="NCBI Taxonomy" id="112509"/>
    <lineage>
        <taxon>Eukaryota</taxon>
        <taxon>Viridiplantae</taxon>
        <taxon>Streptophyta</taxon>
        <taxon>Embryophyta</taxon>
        <taxon>Tracheophyta</taxon>
        <taxon>Spermatophyta</taxon>
        <taxon>Magnoliopsida</taxon>
        <taxon>Liliopsida</taxon>
        <taxon>Poales</taxon>
        <taxon>Poaceae</taxon>
        <taxon>BOP clade</taxon>
        <taxon>Pooideae</taxon>
        <taxon>Triticodae</taxon>
        <taxon>Triticeae</taxon>
        <taxon>Hordeinae</taxon>
        <taxon>Hordeum</taxon>
    </lineage>
</organism>
<dbReference type="InterPro" id="IPR035595">
    <property type="entry name" value="UDP_glycos_trans_CS"/>
</dbReference>
<name>A0A8I6XNJ8_HORVV</name>
<reference evidence="5" key="2">
    <citation type="submission" date="2020-10" db="EMBL/GenBank/DDBJ databases">
        <authorList>
            <person name="Scholz U."/>
            <person name="Mascher M."/>
            <person name="Fiebig A."/>
        </authorList>
    </citation>
    <scope>NUCLEOTIDE SEQUENCE [LARGE SCALE GENOMIC DNA]</scope>
    <source>
        <strain evidence="5">cv. Morex</strain>
    </source>
</reference>
<dbReference type="Proteomes" id="UP000011116">
    <property type="component" value="Chromosome 3H"/>
</dbReference>
<dbReference type="InterPro" id="IPR050481">
    <property type="entry name" value="UDP-glycosyltransf_plant"/>
</dbReference>
<keyword evidence="3" id="KW-0328">Glycosyltransferase</keyword>
<dbReference type="PANTHER" id="PTHR48048">
    <property type="entry name" value="GLYCOSYLTRANSFERASE"/>
    <property type="match status" value="1"/>
</dbReference>
<evidence type="ECO:0000256" key="2">
    <source>
        <dbReference type="ARBA" id="ARBA00022679"/>
    </source>
</evidence>
<evidence type="ECO:0000313" key="5">
    <source>
        <dbReference type="EnsemblPlants" id="HORVU.MOREX.r3.3HG0282740.1.CDS1"/>
    </source>
</evidence>
<dbReference type="InterPro" id="IPR002213">
    <property type="entry name" value="UDP_glucos_trans"/>
</dbReference>